<dbReference type="Proteomes" id="UP001163835">
    <property type="component" value="Unassembled WGS sequence"/>
</dbReference>
<comment type="caution">
    <text evidence="1">The sequence shown here is derived from an EMBL/GenBank/DDBJ whole genome shotgun (WGS) entry which is preliminary data.</text>
</comment>
<evidence type="ECO:0000313" key="2">
    <source>
        <dbReference type="Proteomes" id="UP001163835"/>
    </source>
</evidence>
<evidence type="ECO:0000313" key="1">
    <source>
        <dbReference type="EMBL" id="KAJ3808810.1"/>
    </source>
</evidence>
<keyword evidence="2" id="KW-1185">Reference proteome</keyword>
<name>A0ACC1TVM6_9AGAR</name>
<proteinExistence type="predicted"/>
<dbReference type="EMBL" id="MU795196">
    <property type="protein sequence ID" value="KAJ3808810.1"/>
    <property type="molecule type" value="Genomic_DNA"/>
</dbReference>
<sequence length="297" mass="33693">MDLTAPVHRDPPWTQTFPYQTLVSMPVCPAQHSPAYMCPHSHATLPMDPGLGHMITNFSAPHSNTSPIHHSNVPSLPSFPSVPTFPQSVSETWQNHIVPTFQNLTHTFTNPNMFDNHRPLPSAPEPPSFIPESKTPLNSPPFLPINFGRSHVSVPPASSALAIMSEFLQEYHHTFPNHPDISPQQWVQPPLRAPTDHHYPLYYTPYPVYQSFQPPPKQPRSVTPKFKIEYSSIHATFLTTIKDADSLKDRKSWPTRKELEARLKWDKNDGWTSSILTARLSDEARNHLPSMIDDRSK</sequence>
<protein>
    <submittedName>
        <fullName evidence="1">Uncharacterized protein</fullName>
    </submittedName>
</protein>
<accession>A0ACC1TVM6</accession>
<organism evidence="1 2">
    <name type="scientific">Lentinula aff. lateritia</name>
    <dbReference type="NCBI Taxonomy" id="2804960"/>
    <lineage>
        <taxon>Eukaryota</taxon>
        <taxon>Fungi</taxon>
        <taxon>Dikarya</taxon>
        <taxon>Basidiomycota</taxon>
        <taxon>Agaricomycotina</taxon>
        <taxon>Agaricomycetes</taxon>
        <taxon>Agaricomycetidae</taxon>
        <taxon>Agaricales</taxon>
        <taxon>Marasmiineae</taxon>
        <taxon>Omphalotaceae</taxon>
        <taxon>Lentinula</taxon>
    </lineage>
</organism>
<gene>
    <name evidence="1" type="ORF">F5876DRAFT_78355</name>
</gene>
<reference evidence="1" key="1">
    <citation type="submission" date="2022-09" db="EMBL/GenBank/DDBJ databases">
        <title>A Global Phylogenomic Analysis of the Shiitake Genus Lentinula.</title>
        <authorList>
            <consortium name="DOE Joint Genome Institute"/>
            <person name="Sierra-Patev S."/>
            <person name="Min B."/>
            <person name="Naranjo-Ortiz M."/>
            <person name="Looney B."/>
            <person name="Konkel Z."/>
            <person name="Slot J.C."/>
            <person name="Sakamoto Y."/>
            <person name="Steenwyk J.L."/>
            <person name="Rokas A."/>
            <person name="Carro J."/>
            <person name="Camarero S."/>
            <person name="Ferreira P."/>
            <person name="Molpeceres G."/>
            <person name="Ruiz-Duenas F.J."/>
            <person name="Serrano A."/>
            <person name="Henrissat B."/>
            <person name="Drula E."/>
            <person name="Hughes K.W."/>
            <person name="Mata J.L."/>
            <person name="Ishikawa N.K."/>
            <person name="Vargas-Isla R."/>
            <person name="Ushijima S."/>
            <person name="Smith C.A."/>
            <person name="Ahrendt S."/>
            <person name="Andreopoulos W."/>
            <person name="He G."/>
            <person name="Labutti K."/>
            <person name="Lipzen A."/>
            <person name="Ng V."/>
            <person name="Riley R."/>
            <person name="Sandor L."/>
            <person name="Barry K."/>
            <person name="Martinez A.T."/>
            <person name="Xiao Y."/>
            <person name="Gibbons J.G."/>
            <person name="Terashima K."/>
            <person name="Grigoriev I.V."/>
            <person name="Hibbett D.S."/>
        </authorList>
    </citation>
    <scope>NUCLEOTIDE SEQUENCE</scope>
    <source>
        <strain evidence="1">TMI1499</strain>
    </source>
</reference>